<gene>
    <name evidence="18" type="ORF">XAT740_LOCUS21448</name>
</gene>
<evidence type="ECO:0000313" key="18">
    <source>
        <dbReference type="EMBL" id="CAF1160383.1"/>
    </source>
</evidence>
<dbReference type="InterPro" id="IPR045885">
    <property type="entry name" value="GalNAc-T"/>
</dbReference>
<dbReference type="PANTHER" id="PTHR11675">
    <property type="entry name" value="N-ACETYLGALACTOSAMINYLTRANSFERASE"/>
    <property type="match status" value="1"/>
</dbReference>
<evidence type="ECO:0000256" key="7">
    <source>
        <dbReference type="ARBA" id="ARBA00022692"/>
    </source>
</evidence>
<dbReference type="EMBL" id="CAJNOR010001539">
    <property type="protein sequence ID" value="CAF1160383.1"/>
    <property type="molecule type" value="Genomic_DNA"/>
</dbReference>
<comment type="similarity">
    <text evidence="4 16">Belongs to the glycosyltransferase 2 family. GalNAc-T subfamily.</text>
</comment>
<reference evidence="18" key="1">
    <citation type="submission" date="2021-02" db="EMBL/GenBank/DDBJ databases">
        <authorList>
            <person name="Nowell W R."/>
        </authorList>
    </citation>
    <scope>NUCLEOTIDE SEQUENCE</scope>
</reference>
<accession>A0A814TN67</accession>
<dbReference type="PANTHER" id="PTHR11675:SF131">
    <property type="entry name" value="POLYPEPTIDE N-ACETYLGALACTOSAMINYLTRANSFERASE 9-RELATED"/>
    <property type="match status" value="1"/>
</dbReference>
<dbReference type="UniPathway" id="UPA00378"/>
<dbReference type="SUPFAM" id="SSF53448">
    <property type="entry name" value="Nucleotide-diphospho-sugar transferases"/>
    <property type="match status" value="1"/>
</dbReference>
<evidence type="ECO:0000256" key="16">
    <source>
        <dbReference type="RuleBase" id="RU361242"/>
    </source>
</evidence>
<organism evidence="18 19">
    <name type="scientific">Adineta ricciae</name>
    <name type="common">Rotifer</name>
    <dbReference type="NCBI Taxonomy" id="249248"/>
    <lineage>
        <taxon>Eukaryota</taxon>
        <taxon>Metazoa</taxon>
        <taxon>Spiralia</taxon>
        <taxon>Gnathifera</taxon>
        <taxon>Rotifera</taxon>
        <taxon>Eurotatoria</taxon>
        <taxon>Bdelloidea</taxon>
        <taxon>Adinetida</taxon>
        <taxon>Adinetidae</taxon>
        <taxon>Adineta</taxon>
    </lineage>
</organism>
<dbReference type="GO" id="GO:0046872">
    <property type="term" value="F:metal ion binding"/>
    <property type="evidence" value="ECO:0007669"/>
    <property type="project" value="UniProtKB-KW"/>
</dbReference>
<evidence type="ECO:0000256" key="11">
    <source>
        <dbReference type="ARBA" id="ARBA00022989"/>
    </source>
</evidence>
<keyword evidence="11 16" id="KW-1133">Transmembrane helix</keyword>
<keyword evidence="14 16" id="KW-1015">Disulfide bond</keyword>
<dbReference type="SMART" id="SM00458">
    <property type="entry name" value="RICIN"/>
    <property type="match status" value="1"/>
</dbReference>
<evidence type="ECO:0000256" key="12">
    <source>
        <dbReference type="ARBA" id="ARBA00023034"/>
    </source>
</evidence>
<comment type="subcellular location">
    <subcellularLocation>
        <location evidence="2 16">Golgi apparatus membrane</location>
        <topology evidence="2 16">Single-pass type II membrane protein</topology>
    </subcellularLocation>
</comment>
<keyword evidence="6 16" id="KW-0808">Transferase</keyword>
<dbReference type="InterPro" id="IPR029044">
    <property type="entry name" value="Nucleotide-diphossugar_trans"/>
</dbReference>
<dbReference type="Gene3D" id="2.80.10.50">
    <property type="match status" value="1"/>
</dbReference>
<evidence type="ECO:0000256" key="4">
    <source>
        <dbReference type="ARBA" id="ARBA00005680"/>
    </source>
</evidence>
<sequence length="616" mass="71023">MVVRRRGYLKYILFIPALWFGAIILFTLRTDSLSQSKNDIQINIVDKTPSPSFVDRIIGALPFKHHPDSDHPVEERIKAEEQAKQMNAQVQVVAPVMKNDPKTGGPGEMGNAVRIDKEKLSKDERKKFDDGWKNNAFNQYVSDMISLRRNLPDIRDPECKKVDLHPDLPDASVIIIFHNEARSALLRTVWSVLDRSPQKLLNEVILVDDFSDKEHLKKMLEDDIKPLPNVRLLRTDKREGLIRARLKGALAAKGKVLVFLDSHCECAEGWLEPLLDPIARNPKAAVVPLIEIIDDSTFQITGTPIQNIQVGGFDWNLIFNWHVTPEREMKRRKQKTDPIRSPTMAGGLFAIDRDWFDQLGMYDPGMDIWGGENLELSFKVWQCGGELLCAPCSHVGHIFRKRSPYQWPSNVNVVKKNTVRLAEVWLDDYKKYYYERISNNLGDYGDVSDRLKIRERLKCKPFKWFLENVYPEQFVPGESLFFGEIRSRSKTNICIDSQEIEDTDKAVIGYPCHGQGGNQYFLMSKTFEIRREDKCLDYAGGHNELRKPGKITSFTCHSMQGNQMWTYENDMLRHASGFCVELSSTNDKEIFMAPCEPTNQYQKWFWKQRLSNSTQS</sequence>
<keyword evidence="15 16" id="KW-0464">Manganese</keyword>
<dbReference type="GO" id="GO:0004653">
    <property type="term" value="F:polypeptide N-acetylgalactosaminyltransferase activity"/>
    <property type="evidence" value="ECO:0007669"/>
    <property type="project" value="TreeGrafter"/>
</dbReference>
<keyword evidence="9 16" id="KW-0430">Lectin</keyword>
<dbReference type="GO" id="GO:0030246">
    <property type="term" value="F:carbohydrate binding"/>
    <property type="evidence" value="ECO:0007669"/>
    <property type="project" value="UniProtKB-KW"/>
</dbReference>
<dbReference type="PROSITE" id="PS50231">
    <property type="entry name" value="RICIN_B_LECTIN"/>
    <property type="match status" value="1"/>
</dbReference>
<evidence type="ECO:0000256" key="10">
    <source>
        <dbReference type="ARBA" id="ARBA00022968"/>
    </source>
</evidence>
<dbReference type="InterPro" id="IPR035992">
    <property type="entry name" value="Ricin_B-like_lectins"/>
</dbReference>
<protein>
    <recommendedName>
        <fullName evidence="16">Polypeptide N-acetylgalactosaminyltransferase</fullName>
        <ecNumber evidence="16">2.4.1.-</ecNumber>
    </recommendedName>
    <alternativeName>
        <fullName evidence="16">Protein-UDP acetylgalactosaminyltransferase</fullName>
    </alternativeName>
</protein>
<evidence type="ECO:0000313" key="19">
    <source>
        <dbReference type="Proteomes" id="UP000663828"/>
    </source>
</evidence>
<feature type="transmembrane region" description="Helical" evidence="16">
    <location>
        <begin position="7"/>
        <end position="28"/>
    </location>
</feature>
<feature type="domain" description="Ricin B lectin" evidence="17">
    <location>
        <begin position="481"/>
        <end position="607"/>
    </location>
</feature>
<dbReference type="GO" id="GO:0006493">
    <property type="term" value="P:protein O-linked glycosylation"/>
    <property type="evidence" value="ECO:0007669"/>
    <property type="project" value="UniProtKB-ARBA"/>
</dbReference>
<comment type="caution">
    <text evidence="18">The sequence shown here is derived from an EMBL/GenBank/DDBJ whole genome shotgun (WGS) entry which is preliminary data.</text>
</comment>
<dbReference type="EC" id="2.4.1.-" evidence="16"/>
<dbReference type="Proteomes" id="UP000663828">
    <property type="component" value="Unassembled WGS sequence"/>
</dbReference>
<evidence type="ECO:0000256" key="8">
    <source>
        <dbReference type="ARBA" id="ARBA00022723"/>
    </source>
</evidence>
<dbReference type="SUPFAM" id="SSF50370">
    <property type="entry name" value="Ricin B-like lectins"/>
    <property type="match status" value="1"/>
</dbReference>
<evidence type="ECO:0000256" key="14">
    <source>
        <dbReference type="ARBA" id="ARBA00023157"/>
    </source>
</evidence>
<keyword evidence="19" id="KW-1185">Reference proteome</keyword>
<dbReference type="Pfam" id="PF00652">
    <property type="entry name" value="Ricin_B_lectin"/>
    <property type="match status" value="1"/>
</dbReference>
<keyword evidence="12 16" id="KW-0333">Golgi apparatus</keyword>
<comment type="cofactor">
    <cofactor evidence="1 16">
        <name>Mn(2+)</name>
        <dbReference type="ChEBI" id="CHEBI:29035"/>
    </cofactor>
</comment>
<evidence type="ECO:0000256" key="9">
    <source>
        <dbReference type="ARBA" id="ARBA00022734"/>
    </source>
</evidence>
<dbReference type="FunFam" id="3.90.550.10:FF:000021">
    <property type="entry name" value="Polypeptide N-acetylgalactosaminyltransferase"/>
    <property type="match status" value="1"/>
</dbReference>
<evidence type="ECO:0000256" key="13">
    <source>
        <dbReference type="ARBA" id="ARBA00023136"/>
    </source>
</evidence>
<dbReference type="GO" id="GO:0000139">
    <property type="term" value="C:Golgi membrane"/>
    <property type="evidence" value="ECO:0007669"/>
    <property type="project" value="UniProtKB-SubCell"/>
</dbReference>
<evidence type="ECO:0000256" key="15">
    <source>
        <dbReference type="ARBA" id="ARBA00023211"/>
    </source>
</evidence>
<dbReference type="AlphaFoldDB" id="A0A814TN67"/>
<keyword evidence="8" id="KW-0479">Metal-binding</keyword>
<dbReference type="CDD" id="cd02510">
    <property type="entry name" value="pp-GalNAc-T"/>
    <property type="match status" value="1"/>
</dbReference>
<dbReference type="InterPro" id="IPR000772">
    <property type="entry name" value="Ricin_B_lectin"/>
</dbReference>
<evidence type="ECO:0000259" key="17">
    <source>
        <dbReference type="SMART" id="SM00458"/>
    </source>
</evidence>
<keyword evidence="13 16" id="KW-0472">Membrane</keyword>
<dbReference type="Gene3D" id="3.90.550.10">
    <property type="entry name" value="Spore Coat Polysaccharide Biosynthesis Protein SpsA, Chain A"/>
    <property type="match status" value="1"/>
</dbReference>
<evidence type="ECO:0000256" key="1">
    <source>
        <dbReference type="ARBA" id="ARBA00001936"/>
    </source>
</evidence>
<keyword evidence="5 16" id="KW-0328">Glycosyltransferase</keyword>
<evidence type="ECO:0000256" key="6">
    <source>
        <dbReference type="ARBA" id="ARBA00022679"/>
    </source>
</evidence>
<comment type="pathway">
    <text evidence="3 16">Protein modification; protein glycosylation.</text>
</comment>
<dbReference type="InterPro" id="IPR001173">
    <property type="entry name" value="Glyco_trans_2-like"/>
</dbReference>
<evidence type="ECO:0000256" key="5">
    <source>
        <dbReference type="ARBA" id="ARBA00022676"/>
    </source>
</evidence>
<evidence type="ECO:0000256" key="3">
    <source>
        <dbReference type="ARBA" id="ARBA00004922"/>
    </source>
</evidence>
<keyword evidence="7 16" id="KW-0812">Transmembrane</keyword>
<evidence type="ECO:0000256" key="2">
    <source>
        <dbReference type="ARBA" id="ARBA00004323"/>
    </source>
</evidence>
<name>A0A814TN67_ADIRI</name>
<proteinExistence type="inferred from homology"/>
<dbReference type="Pfam" id="PF00535">
    <property type="entry name" value="Glycos_transf_2"/>
    <property type="match status" value="1"/>
</dbReference>
<keyword evidence="10" id="KW-0735">Signal-anchor</keyword>
<dbReference type="CDD" id="cd23462">
    <property type="entry name" value="beta-trefoil_Ricin_Pgant9-like"/>
    <property type="match status" value="1"/>
</dbReference>